<organism evidence="3">
    <name type="scientific">uncultured Caudovirales phage</name>
    <dbReference type="NCBI Taxonomy" id="2100421"/>
    <lineage>
        <taxon>Viruses</taxon>
        <taxon>Duplodnaviria</taxon>
        <taxon>Heunggongvirae</taxon>
        <taxon>Uroviricota</taxon>
        <taxon>Caudoviricetes</taxon>
        <taxon>Peduoviridae</taxon>
        <taxon>Maltschvirus</taxon>
        <taxon>Maltschvirus maltsch</taxon>
    </lineage>
</organism>
<dbReference type="EMBL" id="LR796551">
    <property type="protein sequence ID" value="CAB4151089.1"/>
    <property type="molecule type" value="Genomic_DNA"/>
</dbReference>
<evidence type="ECO:0000313" key="3">
    <source>
        <dbReference type="EMBL" id="CAB4174042.1"/>
    </source>
</evidence>
<dbReference type="EMBL" id="LR796915">
    <property type="protein sequence ID" value="CAB4174042.1"/>
    <property type="molecule type" value="Genomic_DNA"/>
</dbReference>
<evidence type="ECO:0000313" key="9">
    <source>
        <dbReference type="EMBL" id="CAB5231455.1"/>
    </source>
</evidence>
<dbReference type="EMBL" id="LR796457">
    <property type="protein sequence ID" value="CAB4145734.1"/>
    <property type="molecule type" value="Genomic_DNA"/>
</dbReference>
<gene>
    <name evidence="4" type="ORF">UFOVP1032_87</name>
    <name evidence="5" type="ORF">UFOVP1125_3</name>
    <name evidence="6" type="ORF">UFOVP1173_101</name>
    <name evidence="7" type="ORF">UFOVP1241_19</name>
    <name evidence="8" type="ORF">UFOVP1491_87</name>
    <name evidence="9" type="ORF">UFOVP1579_87</name>
    <name evidence="1" type="ORF">UFOVP485_34</name>
    <name evidence="2" type="ORF">UFOVP575_138</name>
    <name evidence="3" type="ORF">UFOVP963_22</name>
</gene>
<dbReference type="EMBL" id="LR797080">
    <property type="protein sequence ID" value="CAB4185221.1"/>
    <property type="molecule type" value="Genomic_DNA"/>
</dbReference>
<evidence type="ECO:0000313" key="7">
    <source>
        <dbReference type="EMBL" id="CAB4192345.1"/>
    </source>
</evidence>
<sequence length="136" mass="15961">MSFDVMKIDELKKVAEGFGVDLDEAKNKAEVLAVLLEEGVTFDMYNKFIEAEREQIEEPERVEEVVKQKPQDLKKQNKDKVLIKMERHNFTYQTYGHSFSKDHPFIAMSEKDAQTIFDNEQGFRMATPKEVQEFYS</sequence>
<dbReference type="EMBL" id="LR797188">
    <property type="protein sequence ID" value="CAB4192345.1"/>
    <property type="molecule type" value="Genomic_DNA"/>
</dbReference>
<name>A0A6J5PSA8_9CAUD</name>
<proteinExistence type="predicted"/>
<evidence type="ECO:0000313" key="5">
    <source>
        <dbReference type="EMBL" id="CAB4185221.1"/>
    </source>
</evidence>
<evidence type="ECO:0000313" key="2">
    <source>
        <dbReference type="EMBL" id="CAB4151089.1"/>
    </source>
</evidence>
<evidence type="ECO:0000313" key="8">
    <source>
        <dbReference type="EMBL" id="CAB4217784.1"/>
    </source>
</evidence>
<dbReference type="EMBL" id="LR797455">
    <property type="protein sequence ID" value="CAB4217784.1"/>
    <property type="molecule type" value="Genomic_DNA"/>
</dbReference>
<dbReference type="EMBL" id="LR796983">
    <property type="protein sequence ID" value="CAB4179766.1"/>
    <property type="molecule type" value="Genomic_DNA"/>
</dbReference>
<evidence type="ECO:0000313" key="1">
    <source>
        <dbReference type="EMBL" id="CAB4145734.1"/>
    </source>
</evidence>
<dbReference type="EMBL" id="LR798431">
    <property type="protein sequence ID" value="CAB5231455.1"/>
    <property type="molecule type" value="Genomic_DNA"/>
</dbReference>
<dbReference type="EMBL" id="LR797131">
    <property type="protein sequence ID" value="CAB4188992.1"/>
    <property type="molecule type" value="Genomic_DNA"/>
</dbReference>
<evidence type="ECO:0000313" key="4">
    <source>
        <dbReference type="EMBL" id="CAB4179766.1"/>
    </source>
</evidence>
<reference evidence="3" key="1">
    <citation type="submission" date="2020-05" db="EMBL/GenBank/DDBJ databases">
        <authorList>
            <person name="Chiriac C."/>
            <person name="Salcher M."/>
            <person name="Ghai R."/>
            <person name="Kavagutti S V."/>
        </authorList>
    </citation>
    <scope>NUCLEOTIDE SEQUENCE</scope>
</reference>
<evidence type="ECO:0000313" key="6">
    <source>
        <dbReference type="EMBL" id="CAB4188992.1"/>
    </source>
</evidence>
<accession>A0A6J5PSA8</accession>
<protein>
    <submittedName>
        <fullName evidence="3">Uncharacterized protein</fullName>
    </submittedName>
</protein>